<keyword evidence="7" id="KW-0547">Nucleotide-binding</keyword>
<dbReference type="PANTHER" id="PTHR43047">
    <property type="entry name" value="TWO-COMPONENT HISTIDINE PROTEIN KINASE"/>
    <property type="match status" value="1"/>
</dbReference>
<dbReference type="GO" id="GO:0005524">
    <property type="term" value="F:ATP binding"/>
    <property type="evidence" value="ECO:0007669"/>
    <property type="project" value="UniProtKB-KW"/>
</dbReference>
<feature type="domain" description="PAS" evidence="16">
    <location>
        <begin position="501"/>
        <end position="570"/>
    </location>
</feature>
<dbReference type="EMBL" id="FXTB01000009">
    <property type="protein sequence ID" value="SMO84382.1"/>
    <property type="molecule type" value="Genomic_DNA"/>
</dbReference>
<dbReference type="SUPFAM" id="SSF55785">
    <property type="entry name" value="PYP-like sensor domain (PAS domain)"/>
    <property type="match status" value="1"/>
</dbReference>
<dbReference type="Gene3D" id="1.25.40.10">
    <property type="entry name" value="Tetratricopeptide repeat domain"/>
    <property type="match status" value="2"/>
</dbReference>
<gene>
    <name evidence="17" type="ORF">SAMN06265379_10985</name>
</gene>
<dbReference type="SMART" id="SM00388">
    <property type="entry name" value="HisKA"/>
    <property type="match status" value="1"/>
</dbReference>
<keyword evidence="9" id="KW-0067">ATP-binding</keyword>
<dbReference type="PROSITE" id="PS50109">
    <property type="entry name" value="HIS_KIN"/>
    <property type="match status" value="1"/>
</dbReference>
<dbReference type="InterPro" id="IPR011990">
    <property type="entry name" value="TPR-like_helical_dom_sf"/>
</dbReference>
<dbReference type="SMART" id="SM00091">
    <property type="entry name" value="PAS"/>
    <property type="match status" value="1"/>
</dbReference>
<dbReference type="SUPFAM" id="SSF55874">
    <property type="entry name" value="ATPase domain of HSP90 chaperone/DNA topoisomerase II/histidine kinase"/>
    <property type="match status" value="1"/>
</dbReference>
<feature type="repeat" description="TPR" evidence="12">
    <location>
        <begin position="223"/>
        <end position="256"/>
    </location>
</feature>
<evidence type="ECO:0000256" key="2">
    <source>
        <dbReference type="ARBA" id="ARBA00004236"/>
    </source>
</evidence>
<dbReference type="InterPro" id="IPR036097">
    <property type="entry name" value="HisK_dim/P_sf"/>
</dbReference>
<dbReference type="InterPro" id="IPR035965">
    <property type="entry name" value="PAS-like_dom_sf"/>
</dbReference>
<evidence type="ECO:0000256" key="1">
    <source>
        <dbReference type="ARBA" id="ARBA00000085"/>
    </source>
</evidence>
<dbReference type="Gene3D" id="1.10.287.130">
    <property type="match status" value="1"/>
</dbReference>
<evidence type="ECO:0000256" key="13">
    <source>
        <dbReference type="SAM" id="Coils"/>
    </source>
</evidence>
<dbReference type="GO" id="GO:0005886">
    <property type="term" value="C:plasma membrane"/>
    <property type="evidence" value="ECO:0007669"/>
    <property type="project" value="UniProtKB-SubCell"/>
</dbReference>
<reference evidence="17 18" key="1">
    <citation type="submission" date="2017-05" db="EMBL/GenBank/DDBJ databases">
        <authorList>
            <person name="Varghese N."/>
            <person name="Submissions S."/>
        </authorList>
    </citation>
    <scope>NUCLEOTIDE SEQUENCE [LARGE SCALE GENOMIC DNA]</scope>
    <source>
        <strain evidence="17 18">DSM 27040</strain>
    </source>
</reference>
<dbReference type="InterPro" id="IPR013655">
    <property type="entry name" value="PAS_fold_3"/>
</dbReference>
<dbReference type="InterPro" id="IPR005467">
    <property type="entry name" value="His_kinase_dom"/>
</dbReference>
<dbReference type="SMART" id="SM00028">
    <property type="entry name" value="TPR"/>
    <property type="match status" value="7"/>
</dbReference>
<dbReference type="Pfam" id="PF08447">
    <property type="entry name" value="PAS_3"/>
    <property type="match status" value="1"/>
</dbReference>
<dbReference type="InterPro" id="IPR003594">
    <property type="entry name" value="HATPase_dom"/>
</dbReference>
<keyword evidence="12" id="KW-0802">TPR repeat</keyword>
<keyword evidence="10" id="KW-0902">Two-component regulatory system</keyword>
<dbReference type="SMART" id="SM00387">
    <property type="entry name" value="HATPase_c"/>
    <property type="match status" value="1"/>
</dbReference>
<dbReference type="CDD" id="cd00130">
    <property type="entry name" value="PAS"/>
    <property type="match status" value="1"/>
</dbReference>
<evidence type="ECO:0000256" key="4">
    <source>
        <dbReference type="ARBA" id="ARBA00022475"/>
    </source>
</evidence>
<evidence type="ECO:0000313" key="18">
    <source>
        <dbReference type="Proteomes" id="UP000319040"/>
    </source>
</evidence>
<dbReference type="CDD" id="cd16922">
    <property type="entry name" value="HATPase_EvgS-ArcB-TorS-like"/>
    <property type="match status" value="1"/>
</dbReference>
<dbReference type="Gene3D" id="3.30.450.20">
    <property type="entry name" value="PAS domain"/>
    <property type="match status" value="1"/>
</dbReference>
<feature type="transmembrane region" description="Helical" evidence="14">
    <location>
        <begin position="450"/>
        <end position="474"/>
    </location>
</feature>
<dbReference type="InterPro" id="IPR000014">
    <property type="entry name" value="PAS"/>
</dbReference>
<evidence type="ECO:0000256" key="3">
    <source>
        <dbReference type="ARBA" id="ARBA00012438"/>
    </source>
</evidence>
<keyword evidence="14" id="KW-0812">Transmembrane</keyword>
<comment type="catalytic activity">
    <reaction evidence="1">
        <text>ATP + protein L-histidine = ADP + protein N-phospho-L-histidine.</text>
        <dbReference type="EC" id="2.7.13.3"/>
    </reaction>
</comment>
<keyword evidence="18" id="KW-1185">Reference proteome</keyword>
<dbReference type="InterPro" id="IPR036890">
    <property type="entry name" value="HATPase_C_sf"/>
</dbReference>
<dbReference type="Proteomes" id="UP000319040">
    <property type="component" value="Unassembled WGS sequence"/>
</dbReference>
<organism evidence="17 18">
    <name type="scientific">Saccharicrinis carchari</name>
    <dbReference type="NCBI Taxonomy" id="1168039"/>
    <lineage>
        <taxon>Bacteria</taxon>
        <taxon>Pseudomonadati</taxon>
        <taxon>Bacteroidota</taxon>
        <taxon>Bacteroidia</taxon>
        <taxon>Marinilabiliales</taxon>
        <taxon>Marinilabiliaceae</taxon>
        <taxon>Saccharicrinis</taxon>
    </lineage>
</organism>
<accession>A0A521EKH0</accession>
<evidence type="ECO:0000259" key="16">
    <source>
        <dbReference type="PROSITE" id="PS50112"/>
    </source>
</evidence>
<comment type="subcellular location">
    <subcellularLocation>
        <location evidence="2">Cell membrane</location>
    </subcellularLocation>
</comment>
<sequence>MKVTAYGRIIVISASNSEILKKGFGICLYNKKYVRILMPAKIFLYFSLLISSKLSNIRTVKLQSFFCLSLLCCALHFSDIRAQVKNETVQTKLSNKQTHIQRAYALLNTSKAYRASCEYNKALEYGFEALAEIEKTNDKPKIAESLNYIGILQRQLNKYDQALQYYQQARNLNEESKNKQGCVKNLNNIGIAYRHLKQYDKALDYYLQAVQLKNEIGDKSGLSKTLNNIGILFRKLGDHNKSLQYLEQSLKLKEEYNDTISTAKTLNNIGIVYKDLNQHQKALDYLLQSLQFKEELNNTIGIAVTYNNIGSVYGSLEQHTKALEYYQKSLSLRKKSCHPKDIALLYNNIGGTLIQLGNYAKARLHLDWARDIAKELNNIELITENYQHSSELYTLERNYEKAYRDYMLLSLLKDSMQSLQNKQNVKHIEAQYNFSKKEEELKYLEEQRIFAIKMTALLILLAVFMTSIVIYIAYRLKNKNNLLLKHKNSELEQQKTALKESQLRYRQLVENAGEVILVEQGGLCKYVNKRITATLGYQPDQLTGTSIYKIVHPEDKPLLKASLKHISKNEKAPVVLTFRALNKALEFKWIEINTVRFIWEGKPASLSFLEDITERKLQEEALSKAKKKAEESDRLKTAFLANMSHEIRTPMNAILGFTDLLKQSQPNEKEREAYINIIDHGGQLLLSIINDIIDISKIESGQMTVRNTMVNLSQQVRLTHKLLQHEAYKKNLRFEISIDQETECYTDQEKIQAILTNLVKNAIKFTHSGHVKFGFETKGDNIRFFVEDSGLGIKKDRQPYIFERFVQAEQAFPQEGTGLGLAISKAFVEMLNGNIWLESEPGKGSTFYFTIPAFPQ</sequence>
<dbReference type="PROSITE" id="PS50005">
    <property type="entry name" value="TPR"/>
    <property type="match status" value="5"/>
</dbReference>
<evidence type="ECO:0000259" key="15">
    <source>
        <dbReference type="PROSITE" id="PS50109"/>
    </source>
</evidence>
<dbReference type="Pfam" id="PF00512">
    <property type="entry name" value="HisKA"/>
    <property type="match status" value="1"/>
</dbReference>
<evidence type="ECO:0000256" key="5">
    <source>
        <dbReference type="ARBA" id="ARBA00022553"/>
    </source>
</evidence>
<evidence type="ECO:0000256" key="10">
    <source>
        <dbReference type="ARBA" id="ARBA00023012"/>
    </source>
</evidence>
<dbReference type="PANTHER" id="PTHR43047:SF72">
    <property type="entry name" value="OSMOSENSING HISTIDINE PROTEIN KINASE SLN1"/>
    <property type="match status" value="1"/>
</dbReference>
<feature type="repeat" description="TPR" evidence="12">
    <location>
        <begin position="263"/>
        <end position="296"/>
    </location>
</feature>
<dbReference type="SUPFAM" id="SSF48452">
    <property type="entry name" value="TPR-like"/>
    <property type="match status" value="2"/>
</dbReference>
<protein>
    <recommendedName>
        <fullName evidence="3">histidine kinase</fullName>
        <ecNumber evidence="3">2.7.13.3</ecNumber>
    </recommendedName>
</protein>
<dbReference type="Gene3D" id="3.30.565.10">
    <property type="entry name" value="Histidine kinase-like ATPase, C-terminal domain"/>
    <property type="match status" value="1"/>
</dbReference>
<dbReference type="FunFam" id="3.30.565.10:FF:000023">
    <property type="entry name" value="PAS domain-containing sensor histidine kinase"/>
    <property type="match status" value="1"/>
</dbReference>
<feature type="domain" description="Histidine kinase" evidence="15">
    <location>
        <begin position="642"/>
        <end position="855"/>
    </location>
</feature>
<keyword evidence="4" id="KW-1003">Cell membrane</keyword>
<feature type="repeat" description="TPR" evidence="12">
    <location>
        <begin position="183"/>
        <end position="216"/>
    </location>
</feature>
<dbReference type="EC" id="2.7.13.3" evidence="3"/>
<dbReference type="PRINTS" id="PR00344">
    <property type="entry name" value="BCTRLSENSOR"/>
</dbReference>
<evidence type="ECO:0000313" key="17">
    <source>
        <dbReference type="EMBL" id="SMO84382.1"/>
    </source>
</evidence>
<evidence type="ECO:0000256" key="11">
    <source>
        <dbReference type="ARBA" id="ARBA00023136"/>
    </source>
</evidence>
<evidence type="ECO:0000256" key="7">
    <source>
        <dbReference type="ARBA" id="ARBA00022741"/>
    </source>
</evidence>
<dbReference type="NCBIfam" id="TIGR00229">
    <property type="entry name" value="sensory_box"/>
    <property type="match status" value="1"/>
</dbReference>
<evidence type="ECO:0000256" key="8">
    <source>
        <dbReference type="ARBA" id="ARBA00022777"/>
    </source>
</evidence>
<feature type="repeat" description="TPR" evidence="12">
    <location>
        <begin position="303"/>
        <end position="336"/>
    </location>
</feature>
<dbReference type="Pfam" id="PF13424">
    <property type="entry name" value="TPR_12"/>
    <property type="match status" value="3"/>
</dbReference>
<dbReference type="InterPro" id="IPR019734">
    <property type="entry name" value="TPR_rpt"/>
</dbReference>
<keyword evidence="6" id="KW-0808">Transferase</keyword>
<dbReference type="Pfam" id="PF02518">
    <property type="entry name" value="HATPase_c"/>
    <property type="match status" value="1"/>
</dbReference>
<keyword evidence="8" id="KW-0418">Kinase</keyword>
<dbReference type="SUPFAM" id="SSF47384">
    <property type="entry name" value="Homodimeric domain of signal transducing histidine kinase"/>
    <property type="match status" value="1"/>
</dbReference>
<name>A0A521EKH0_SACCC</name>
<dbReference type="OrthoDB" id="1116352at2"/>
<dbReference type="PROSITE" id="PS50112">
    <property type="entry name" value="PAS"/>
    <property type="match status" value="1"/>
</dbReference>
<dbReference type="InterPro" id="IPR003661">
    <property type="entry name" value="HisK_dim/P_dom"/>
</dbReference>
<feature type="repeat" description="TPR" evidence="12">
    <location>
        <begin position="143"/>
        <end position="176"/>
    </location>
</feature>
<evidence type="ECO:0000256" key="9">
    <source>
        <dbReference type="ARBA" id="ARBA00022840"/>
    </source>
</evidence>
<proteinExistence type="predicted"/>
<dbReference type="CDD" id="cd00082">
    <property type="entry name" value="HisKA"/>
    <property type="match status" value="1"/>
</dbReference>
<keyword evidence="5" id="KW-0597">Phosphoprotein</keyword>
<dbReference type="AlphaFoldDB" id="A0A521EKH0"/>
<dbReference type="InterPro" id="IPR004358">
    <property type="entry name" value="Sig_transdc_His_kin-like_C"/>
</dbReference>
<evidence type="ECO:0000256" key="6">
    <source>
        <dbReference type="ARBA" id="ARBA00022679"/>
    </source>
</evidence>
<dbReference type="GO" id="GO:0000155">
    <property type="term" value="F:phosphorelay sensor kinase activity"/>
    <property type="evidence" value="ECO:0007669"/>
    <property type="project" value="InterPro"/>
</dbReference>
<feature type="coiled-coil region" evidence="13">
    <location>
        <begin position="481"/>
        <end position="511"/>
    </location>
</feature>
<evidence type="ECO:0000256" key="12">
    <source>
        <dbReference type="PROSITE-ProRule" id="PRU00339"/>
    </source>
</evidence>
<evidence type="ECO:0000256" key="14">
    <source>
        <dbReference type="SAM" id="Phobius"/>
    </source>
</evidence>
<dbReference type="Pfam" id="PF13374">
    <property type="entry name" value="TPR_10"/>
    <property type="match status" value="1"/>
</dbReference>
<keyword evidence="14" id="KW-1133">Transmembrane helix</keyword>
<dbReference type="GO" id="GO:0009927">
    <property type="term" value="F:histidine phosphotransfer kinase activity"/>
    <property type="evidence" value="ECO:0007669"/>
    <property type="project" value="TreeGrafter"/>
</dbReference>
<keyword evidence="13" id="KW-0175">Coiled coil</keyword>
<keyword evidence="11 14" id="KW-0472">Membrane</keyword>